<evidence type="ECO:0000313" key="8">
    <source>
        <dbReference type="EMBL" id="RXR05955.1"/>
    </source>
</evidence>
<dbReference type="PANTHER" id="PTHR23504:SF15">
    <property type="entry name" value="MAJOR FACILITATOR SUPERFAMILY (MFS) PROFILE DOMAIN-CONTAINING PROTEIN"/>
    <property type="match status" value="1"/>
</dbReference>
<dbReference type="GO" id="GO:0022857">
    <property type="term" value="F:transmembrane transporter activity"/>
    <property type="evidence" value="ECO:0007669"/>
    <property type="project" value="InterPro"/>
</dbReference>
<dbReference type="RefSeq" id="WP_129470867.1">
    <property type="nucleotide sequence ID" value="NZ_SAWZ01000004.1"/>
</dbReference>
<accession>A0A4Q1JVN9</accession>
<dbReference type="Gene3D" id="1.20.1250.20">
    <property type="entry name" value="MFS general substrate transporter like domains"/>
    <property type="match status" value="1"/>
</dbReference>
<feature type="transmembrane region" description="Helical" evidence="6">
    <location>
        <begin position="289"/>
        <end position="306"/>
    </location>
</feature>
<keyword evidence="9" id="KW-1185">Reference proteome</keyword>
<feature type="transmembrane region" description="Helical" evidence="6">
    <location>
        <begin position="140"/>
        <end position="165"/>
    </location>
</feature>
<name>A0A4Q1JVN9_9GAMM</name>
<dbReference type="PRINTS" id="PR01035">
    <property type="entry name" value="TCRTETA"/>
</dbReference>
<feature type="transmembrane region" description="Helical" evidence="6">
    <location>
        <begin position="258"/>
        <end position="277"/>
    </location>
</feature>
<comment type="subcellular location">
    <subcellularLocation>
        <location evidence="1">Membrane</location>
        <topology evidence="1">Multi-pass membrane protein</topology>
    </subcellularLocation>
</comment>
<dbReference type="Pfam" id="PF07690">
    <property type="entry name" value="MFS_1"/>
    <property type="match status" value="1"/>
</dbReference>
<evidence type="ECO:0000256" key="4">
    <source>
        <dbReference type="ARBA" id="ARBA00022989"/>
    </source>
</evidence>
<evidence type="ECO:0000256" key="2">
    <source>
        <dbReference type="ARBA" id="ARBA00022448"/>
    </source>
</evidence>
<keyword evidence="5 6" id="KW-0472">Membrane</keyword>
<evidence type="ECO:0000256" key="5">
    <source>
        <dbReference type="ARBA" id="ARBA00023136"/>
    </source>
</evidence>
<feature type="transmembrane region" description="Helical" evidence="6">
    <location>
        <begin position="225"/>
        <end position="246"/>
    </location>
</feature>
<dbReference type="InterPro" id="IPR011701">
    <property type="entry name" value="MFS"/>
</dbReference>
<comment type="caution">
    <text evidence="8">The sequence shown here is derived from an EMBL/GenBank/DDBJ whole genome shotgun (WGS) entry which is preliminary data.</text>
</comment>
<feature type="domain" description="Major facilitator superfamily (MFS) profile" evidence="7">
    <location>
        <begin position="12"/>
        <end position="408"/>
    </location>
</feature>
<organism evidence="8 9">
    <name type="scientific">Pseudoxanthomonas composti</name>
    <dbReference type="NCBI Taxonomy" id="2137479"/>
    <lineage>
        <taxon>Bacteria</taxon>
        <taxon>Pseudomonadati</taxon>
        <taxon>Pseudomonadota</taxon>
        <taxon>Gammaproteobacteria</taxon>
        <taxon>Lysobacterales</taxon>
        <taxon>Lysobacteraceae</taxon>
        <taxon>Pseudoxanthomonas</taxon>
    </lineage>
</organism>
<dbReference type="PROSITE" id="PS50850">
    <property type="entry name" value="MFS"/>
    <property type="match status" value="1"/>
</dbReference>
<dbReference type="AlphaFoldDB" id="A0A4Q1JVN9"/>
<keyword evidence="4 6" id="KW-1133">Transmembrane helix</keyword>
<proteinExistence type="predicted"/>
<dbReference type="InterPro" id="IPR001958">
    <property type="entry name" value="Tet-R_TetA/multi-R_MdtG-like"/>
</dbReference>
<gene>
    <name evidence="8" type="ORF">EPA99_08890</name>
</gene>
<dbReference type="GO" id="GO:0016020">
    <property type="term" value="C:membrane"/>
    <property type="evidence" value="ECO:0007669"/>
    <property type="project" value="UniProtKB-SubCell"/>
</dbReference>
<feature type="transmembrane region" description="Helical" evidence="6">
    <location>
        <begin position="82"/>
        <end position="100"/>
    </location>
</feature>
<feature type="transmembrane region" description="Helical" evidence="6">
    <location>
        <begin position="384"/>
        <end position="404"/>
    </location>
</feature>
<dbReference type="EMBL" id="SAWZ01000004">
    <property type="protein sequence ID" value="RXR05955.1"/>
    <property type="molecule type" value="Genomic_DNA"/>
</dbReference>
<dbReference type="InterPro" id="IPR020846">
    <property type="entry name" value="MFS_dom"/>
</dbReference>
<dbReference type="Proteomes" id="UP000289784">
    <property type="component" value="Unassembled WGS sequence"/>
</dbReference>
<reference evidence="8 9" key="1">
    <citation type="submission" date="2019-01" db="EMBL/GenBank/DDBJ databases">
        <title>Pseudoxanthomonas composti sp. nov., isolated from compost.</title>
        <authorList>
            <person name="Yang G."/>
        </authorList>
    </citation>
    <scope>NUCLEOTIDE SEQUENCE [LARGE SCALE GENOMIC DNA]</scope>
    <source>
        <strain evidence="8 9">GSS15</strain>
    </source>
</reference>
<protein>
    <submittedName>
        <fullName evidence="8">MFS transporter</fullName>
    </submittedName>
</protein>
<sequence length="412" mass="43387">MTSVLPEKRRAAVMFVFVVVLIDVLSFGVIIPVLPGLVREFSGGDYAHAAYWVGAFGFLFAAIQFVSAPIQGALSDRYGRRPVILLSCLGLGLDFVLAALAPSLWWLLAARIISGVFSASFSTANAYIADVTAPEGRAKAFGMLGAAFGLGFIVGPLAGGALGALDLRAPFWLAAGLALLNFCYGLFVLPESLPPERRSARFDWSHANPIGSLALLRRYPQVGGLAAMVFLANLAHYVYPSIFVLFAEYRFAWNEMQVSWVLAAVGVCTVIVQGLLVGKVAPRFGERRTLLFGLGCGVVGFLIYGLSPTGALFLVGLPISALWGLASPAAQSLITARVGADVHGRIQGALMSLVSLAGVAGPPLFAGAFGWFISETAPIRLPGAPWLIAGALLACGWLVAWRAARVPPASPV</sequence>
<evidence type="ECO:0000256" key="6">
    <source>
        <dbReference type="SAM" id="Phobius"/>
    </source>
</evidence>
<dbReference type="PANTHER" id="PTHR23504">
    <property type="entry name" value="MAJOR FACILITATOR SUPERFAMILY DOMAIN-CONTAINING PROTEIN 10"/>
    <property type="match status" value="1"/>
</dbReference>
<feature type="transmembrane region" description="Helical" evidence="6">
    <location>
        <begin position="171"/>
        <end position="189"/>
    </location>
</feature>
<feature type="transmembrane region" description="Helical" evidence="6">
    <location>
        <begin position="49"/>
        <end position="70"/>
    </location>
</feature>
<dbReference type="OrthoDB" id="9764259at2"/>
<dbReference type="SUPFAM" id="SSF103473">
    <property type="entry name" value="MFS general substrate transporter"/>
    <property type="match status" value="1"/>
</dbReference>
<evidence type="ECO:0000313" key="9">
    <source>
        <dbReference type="Proteomes" id="UP000289784"/>
    </source>
</evidence>
<evidence type="ECO:0000256" key="1">
    <source>
        <dbReference type="ARBA" id="ARBA00004141"/>
    </source>
</evidence>
<evidence type="ECO:0000256" key="3">
    <source>
        <dbReference type="ARBA" id="ARBA00022692"/>
    </source>
</evidence>
<feature type="transmembrane region" description="Helical" evidence="6">
    <location>
        <begin position="106"/>
        <end position="128"/>
    </location>
</feature>
<keyword evidence="3 6" id="KW-0812">Transmembrane</keyword>
<evidence type="ECO:0000259" key="7">
    <source>
        <dbReference type="PROSITE" id="PS50850"/>
    </source>
</evidence>
<feature type="transmembrane region" description="Helical" evidence="6">
    <location>
        <begin position="12"/>
        <end position="37"/>
    </location>
</feature>
<feature type="transmembrane region" description="Helical" evidence="6">
    <location>
        <begin position="348"/>
        <end position="372"/>
    </location>
</feature>
<keyword evidence="2" id="KW-0813">Transport</keyword>
<dbReference type="CDD" id="cd17388">
    <property type="entry name" value="MFS_TetA"/>
    <property type="match status" value="1"/>
</dbReference>
<dbReference type="InterPro" id="IPR036259">
    <property type="entry name" value="MFS_trans_sf"/>
</dbReference>